<keyword evidence="10" id="KW-0460">Magnesium</keyword>
<dbReference type="PANTHER" id="PTHR43290">
    <property type="entry name" value="MEVALONATE KINASE"/>
    <property type="match status" value="1"/>
</dbReference>
<keyword evidence="8 14" id="KW-0418">Kinase</keyword>
<evidence type="ECO:0000256" key="1">
    <source>
        <dbReference type="ARBA" id="ARBA00004496"/>
    </source>
</evidence>
<dbReference type="GO" id="GO:0005829">
    <property type="term" value="C:cytosol"/>
    <property type="evidence" value="ECO:0007669"/>
    <property type="project" value="TreeGrafter"/>
</dbReference>
<keyword evidence="9" id="KW-0067">ATP-binding</keyword>
<dbReference type="Gene3D" id="3.30.70.890">
    <property type="entry name" value="GHMP kinase, C-terminal domain"/>
    <property type="match status" value="1"/>
</dbReference>
<evidence type="ECO:0000256" key="7">
    <source>
        <dbReference type="ARBA" id="ARBA00022741"/>
    </source>
</evidence>
<reference evidence="14 15" key="1">
    <citation type="submission" date="2015-04" db="EMBL/GenBank/DDBJ databases">
        <title>Lasius niger genome sequencing.</title>
        <authorList>
            <person name="Konorov E.A."/>
            <person name="Nikitin M.A."/>
            <person name="Kirill M.V."/>
            <person name="Chang P."/>
        </authorList>
    </citation>
    <scope>NUCLEOTIDE SEQUENCE [LARGE SCALE GENOMIC DNA]</scope>
    <source>
        <tissue evidence="14">Whole</tissue>
    </source>
</reference>
<dbReference type="GO" id="GO:0004496">
    <property type="term" value="F:mevalonate kinase activity"/>
    <property type="evidence" value="ECO:0007669"/>
    <property type="project" value="UniProtKB-EC"/>
</dbReference>
<evidence type="ECO:0000256" key="8">
    <source>
        <dbReference type="ARBA" id="ARBA00022777"/>
    </source>
</evidence>
<dbReference type="EMBL" id="LBMM01005294">
    <property type="protein sequence ID" value="KMQ91643.1"/>
    <property type="molecule type" value="Genomic_DNA"/>
</dbReference>
<organism evidence="14 15">
    <name type="scientific">Lasius niger</name>
    <name type="common">Black garden ant</name>
    <dbReference type="NCBI Taxonomy" id="67767"/>
    <lineage>
        <taxon>Eukaryota</taxon>
        <taxon>Metazoa</taxon>
        <taxon>Ecdysozoa</taxon>
        <taxon>Arthropoda</taxon>
        <taxon>Hexapoda</taxon>
        <taxon>Insecta</taxon>
        <taxon>Pterygota</taxon>
        <taxon>Neoptera</taxon>
        <taxon>Endopterygota</taxon>
        <taxon>Hymenoptera</taxon>
        <taxon>Apocrita</taxon>
        <taxon>Aculeata</taxon>
        <taxon>Formicoidea</taxon>
        <taxon>Formicidae</taxon>
        <taxon>Formicinae</taxon>
        <taxon>Lasius</taxon>
        <taxon>Lasius</taxon>
    </lineage>
</organism>
<dbReference type="GO" id="GO:0006695">
    <property type="term" value="P:cholesterol biosynthetic process"/>
    <property type="evidence" value="ECO:0007669"/>
    <property type="project" value="TreeGrafter"/>
</dbReference>
<evidence type="ECO:0000256" key="12">
    <source>
        <dbReference type="ARBA" id="ARBA00029438"/>
    </source>
</evidence>
<dbReference type="UniPathway" id="UPA00057">
    <property type="reaction ID" value="UER00098"/>
</dbReference>
<name>A0A0J7KMP3_LASNI</name>
<dbReference type="OrthoDB" id="7552381at2759"/>
<proteinExistence type="inferred from homology"/>
<gene>
    <name evidence="14" type="ORF">RF55_8464</name>
</gene>
<dbReference type="GO" id="GO:0019287">
    <property type="term" value="P:isopentenyl diphosphate biosynthetic process, mevalonate pathway"/>
    <property type="evidence" value="ECO:0007669"/>
    <property type="project" value="UniProtKB-UniPathway"/>
</dbReference>
<evidence type="ECO:0000256" key="11">
    <source>
        <dbReference type="ARBA" id="ARBA00023098"/>
    </source>
</evidence>
<comment type="subcellular location">
    <subcellularLocation>
        <location evidence="1">Cytoplasm</location>
    </subcellularLocation>
</comment>
<keyword evidence="6" id="KW-0808">Transferase</keyword>
<evidence type="ECO:0000256" key="2">
    <source>
        <dbReference type="ARBA" id="ARBA00006495"/>
    </source>
</evidence>
<dbReference type="PANTHER" id="PTHR43290:SF2">
    <property type="entry name" value="MEVALONATE KINASE"/>
    <property type="match status" value="1"/>
</dbReference>
<evidence type="ECO:0000256" key="3">
    <source>
        <dbReference type="ARBA" id="ARBA00012103"/>
    </source>
</evidence>
<dbReference type="Pfam" id="PF00288">
    <property type="entry name" value="GHMP_kinases_N"/>
    <property type="match status" value="1"/>
</dbReference>
<sequence length="388" mass="44410">MIEFKVSAPGRIVLWGEHAVLYGKECVHASLNLRTTVKFLELNDQRDNIYIEFPDVGLSLKLPLQLLLNFISGDNFIHVAEDNILLLRDVQYFITLNGMWSTYAQKFSLQTFFFLLLYISHHEELDIKPFHVHVSTELPIGAGLGSSSSFAVCLAACFLHWARLQRGAHYAFSEYELAKISEYASSCEELLQNCMFKMDSDACTYGKILRFQFNKERQFYHTLILNVPRMKILLIDSRVRKNKREQIGRMAEMMYCFPRTVNITLNTIDHITRAACHILVAINNNYRDNNLRQLQASYISLGIFIQLNQTMLCNLSLSHPNLNIICLIAQCYGFAGKLTGFGGGGYAYVLLPPAIPEECIKNLLQHLMAEHFINKRAYISCNGVRIEN</sequence>
<dbReference type="EC" id="2.7.1.36" evidence="3"/>
<comment type="caution">
    <text evidence="14">The sequence shown here is derived from an EMBL/GenBank/DDBJ whole genome shotgun (WGS) entry which is preliminary data.</text>
</comment>
<dbReference type="GO" id="GO:0005524">
    <property type="term" value="F:ATP binding"/>
    <property type="evidence" value="ECO:0007669"/>
    <property type="project" value="UniProtKB-KW"/>
</dbReference>
<dbReference type="Gene3D" id="3.30.230.10">
    <property type="match status" value="1"/>
</dbReference>
<dbReference type="PRINTS" id="PR00959">
    <property type="entry name" value="MEVGALKINASE"/>
</dbReference>
<dbReference type="STRING" id="67767.A0A0J7KMP3"/>
<evidence type="ECO:0000313" key="15">
    <source>
        <dbReference type="Proteomes" id="UP000036403"/>
    </source>
</evidence>
<evidence type="ECO:0000256" key="5">
    <source>
        <dbReference type="ARBA" id="ARBA00022516"/>
    </source>
</evidence>
<evidence type="ECO:0000259" key="13">
    <source>
        <dbReference type="Pfam" id="PF00288"/>
    </source>
</evidence>
<dbReference type="InterPro" id="IPR006203">
    <property type="entry name" value="GHMP_knse_ATP-bd_CS"/>
</dbReference>
<dbReference type="InterPro" id="IPR020568">
    <property type="entry name" value="Ribosomal_Su5_D2-typ_SF"/>
</dbReference>
<evidence type="ECO:0000256" key="9">
    <source>
        <dbReference type="ARBA" id="ARBA00022840"/>
    </source>
</evidence>
<dbReference type="SUPFAM" id="SSF54211">
    <property type="entry name" value="Ribosomal protein S5 domain 2-like"/>
    <property type="match status" value="1"/>
</dbReference>
<dbReference type="InterPro" id="IPR036554">
    <property type="entry name" value="GHMP_kinase_C_sf"/>
</dbReference>
<feature type="domain" description="GHMP kinase N-terminal" evidence="13">
    <location>
        <begin position="123"/>
        <end position="185"/>
    </location>
</feature>
<dbReference type="PaxDb" id="67767-A0A0J7KMP3"/>
<accession>A0A0J7KMP3</accession>
<evidence type="ECO:0000256" key="10">
    <source>
        <dbReference type="ARBA" id="ARBA00022842"/>
    </source>
</evidence>
<dbReference type="AlphaFoldDB" id="A0A0J7KMP3"/>
<comment type="pathway">
    <text evidence="12">Isoprenoid biosynthesis; isopentenyl diphosphate biosynthesis via mevalonate pathway; isopentenyl diphosphate from (R)-mevalonate: step 1/3.</text>
</comment>
<dbReference type="InterPro" id="IPR006205">
    <property type="entry name" value="Mev_gal_kin"/>
</dbReference>
<dbReference type="Proteomes" id="UP000036403">
    <property type="component" value="Unassembled WGS sequence"/>
</dbReference>
<evidence type="ECO:0000256" key="6">
    <source>
        <dbReference type="ARBA" id="ARBA00022679"/>
    </source>
</evidence>
<keyword evidence="4" id="KW-0963">Cytoplasm</keyword>
<keyword evidence="15" id="KW-1185">Reference proteome</keyword>
<keyword evidence="11" id="KW-0443">Lipid metabolism</keyword>
<dbReference type="PROSITE" id="PS00627">
    <property type="entry name" value="GHMP_KINASES_ATP"/>
    <property type="match status" value="1"/>
</dbReference>
<dbReference type="InterPro" id="IPR014721">
    <property type="entry name" value="Ribsml_uS5_D2-typ_fold_subgr"/>
</dbReference>
<evidence type="ECO:0000256" key="4">
    <source>
        <dbReference type="ARBA" id="ARBA00022490"/>
    </source>
</evidence>
<dbReference type="InterPro" id="IPR006204">
    <property type="entry name" value="GHMP_kinase_N_dom"/>
</dbReference>
<protein>
    <recommendedName>
        <fullName evidence="3">mevalonate kinase</fullName>
        <ecNumber evidence="3">2.7.1.36</ecNumber>
    </recommendedName>
</protein>
<dbReference type="SUPFAM" id="SSF55060">
    <property type="entry name" value="GHMP Kinase, C-terminal domain"/>
    <property type="match status" value="1"/>
</dbReference>
<comment type="similarity">
    <text evidence="2">Belongs to the GHMP kinase family. Mevalonate kinase subfamily.</text>
</comment>
<evidence type="ECO:0000313" key="14">
    <source>
        <dbReference type="EMBL" id="KMQ91643.1"/>
    </source>
</evidence>
<keyword evidence="7" id="KW-0547">Nucleotide-binding</keyword>
<keyword evidence="5" id="KW-0444">Lipid biosynthesis</keyword>